<dbReference type="Proteomes" id="UP000002059">
    <property type="component" value="Partially assembled WGS sequence"/>
</dbReference>
<dbReference type="EMBL" id="KN293996">
    <property type="protein sequence ID" value="KGQ01789.1"/>
    <property type="molecule type" value="Genomic_DNA"/>
</dbReference>
<dbReference type="VEuPathDB" id="FungiDB:PAAG_11512"/>
<keyword evidence="1" id="KW-0812">Transmembrane</keyword>
<proteinExistence type="predicted"/>
<organism evidence="2 3">
    <name type="scientific">Paracoccidioides lutzii (strain ATCC MYA-826 / Pb01)</name>
    <name type="common">Paracoccidioides brasiliensis</name>
    <dbReference type="NCBI Taxonomy" id="502779"/>
    <lineage>
        <taxon>Eukaryota</taxon>
        <taxon>Fungi</taxon>
        <taxon>Dikarya</taxon>
        <taxon>Ascomycota</taxon>
        <taxon>Pezizomycotina</taxon>
        <taxon>Eurotiomycetes</taxon>
        <taxon>Eurotiomycetidae</taxon>
        <taxon>Onygenales</taxon>
        <taxon>Ajellomycetaceae</taxon>
        <taxon>Paracoccidioides</taxon>
    </lineage>
</organism>
<keyword evidence="1" id="KW-1133">Transmembrane helix</keyword>
<dbReference type="RefSeq" id="XP_015703283.1">
    <property type="nucleotide sequence ID" value="XM_015847151.1"/>
</dbReference>
<evidence type="ECO:0000256" key="1">
    <source>
        <dbReference type="SAM" id="Phobius"/>
    </source>
</evidence>
<keyword evidence="1" id="KW-0472">Membrane</keyword>
<feature type="transmembrane region" description="Helical" evidence="1">
    <location>
        <begin position="82"/>
        <end position="107"/>
    </location>
</feature>
<evidence type="ECO:0000313" key="3">
    <source>
        <dbReference type="Proteomes" id="UP000002059"/>
    </source>
</evidence>
<reference evidence="2 3" key="1">
    <citation type="journal article" date="2011" name="PLoS Genet.">
        <title>Comparative genomic analysis of human fungal pathogens causing paracoccidioidomycosis.</title>
        <authorList>
            <person name="Desjardins C.A."/>
            <person name="Champion M.D."/>
            <person name="Holder J.W."/>
            <person name="Muszewska A."/>
            <person name="Goldberg J."/>
            <person name="Bailao A.M."/>
            <person name="Brigido M.M."/>
            <person name="Ferreira M.E."/>
            <person name="Garcia A.M."/>
            <person name="Grynberg M."/>
            <person name="Gujja S."/>
            <person name="Heiman D.I."/>
            <person name="Henn M.R."/>
            <person name="Kodira C.D."/>
            <person name="Leon-Narvaez H."/>
            <person name="Longo L.V."/>
            <person name="Ma L.J."/>
            <person name="Malavazi I."/>
            <person name="Matsuo A.L."/>
            <person name="Morais F.V."/>
            <person name="Pereira M."/>
            <person name="Rodriguez-Brito S."/>
            <person name="Sakthikumar S."/>
            <person name="Salem-Izacc S.M."/>
            <person name="Sykes S.M."/>
            <person name="Teixeira M.M."/>
            <person name="Vallejo M.C."/>
            <person name="Walter M.E."/>
            <person name="Yandava C."/>
            <person name="Young S."/>
            <person name="Zeng Q."/>
            <person name="Zucker J."/>
            <person name="Felipe M.S."/>
            <person name="Goldman G.H."/>
            <person name="Haas B.J."/>
            <person name="McEwen J.G."/>
            <person name="Nino-Vega G."/>
            <person name="Puccia R."/>
            <person name="San-Blas G."/>
            <person name="Soares C.M."/>
            <person name="Birren B.W."/>
            <person name="Cuomo C.A."/>
        </authorList>
    </citation>
    <scope>NUCLEOTIDE SEQUENCE [LARGE SCALE GENOMIC DNA]</scope>
    <source>
        <strain evidence="3">ATCC MYA-826 / Pb01</strain>
    </source>
</reference>
<name>A0A0A2VLR1_PARBA</name>
<gene>
    <name evidence="2" type="ORF">PAAG_11512</name>
</gene>
<keyword evidence="3" id="KW-1185">Reference proteome</keyword>
<dbReference type="eggNOG" id="ENOG502QQEX">
    <property type="taxonomic scope" value="Eukaryota"/>
</dbReference>
<dbReference type="AlphaFoldDB" id="A0A0A2VLR1"/>
<evidence type="ECO:0000313" key="2">
    <source>
        <dbReference type="EMBL" id="KGQ01789.1"/>
    </source>
</evidence>
<dbReference type="HOGENOM" id="CLU_1825867_0_0_1"/>
<dbReference type="KEGG" id="pbl:PAAG_11512"/>
<accession>A0A0A2VLR1</accession>
<feature type="transmembrane region" description="Helical" evidence="1">
    <location>
        <begin position="12"/>
        <end position="32"/>
    </location>
</feature>
<sequence length="141" mass="15638">MPAALREKTSKHFVMSLIIFQLYGGSAVTAYGDSVVQAHTSWCPSTAALEQPLRRLISNMFEAARLSPLFYPPISVLLEIRWSIRLTGMLVVVPTTSQGPLLVAAFFQRRFHKQAPIFAFVPSVISCNAWRFPLDAKTGGK</sequence>
<protein>
    <submittedName>
        <fullName evidence="2">Uncharacterized protein</fullName>
    </submittedName>
</protein>
<dbReference type="GeneID" id="26970487"/>